<dbReference type="Proteomes" id="UP000887009">
    <property type="component" value="Unassembled WGS sequence"/>
</dbReference>
<reference evidence="3" key="1">
    <citation type="submission" date="2021-07" db="EMBL/GenBank/DDBJ databases">
        <title>Draft genome sequence of carbapenem-resistant Aeromonas spp. in Japan.</title>
        <authorList>
            <person name="Maehana S."/>
            <person name="Suzuki M."/>
            <person name="Kitasato H."/>
        </authorList>
    </citation>
    <scope>NUCLEOTIDE SEQUENCE</scope>
    <source>
        <strain evidence="3">KAM348</strain>
    </source>
</reference>
<evidence type="ECO:0000313" key="4">
    <source>
        <dbReference type="Proteomes" id="UP000887009"/>
    </source>
</evidence>
<comment type="caution">
    <text evidence="3">The sequence shown here is derived from an EMBL/GenBank/DDBJ whole genome shotgun (WGS) entry which is preliminary data.</text>
</comment>
<dbReference type="AlphaFoldDB" id="A0AAI9KPN2"/>
<evidence type="ECO:0000259" key="2">
    <source>
        <dbReference type="PROSITE" id="PS51725"/>
    </source>
</evidence>
<feature type="compositionally biased region" description="Low complexity" evidence="1">
    <location>
        <begin position="72"/>
        <end position="89"/>
    </location>
</feature>
<dbReference type="Gene3D" id="3.30.70.100">
    <property type="match status" value="1"/>
</dbReference>
<dbReference type="InterPro" id="IPR007138">
    <property type="entry name" value="ABM_dom"/>
</dbReference>
<sequence>MILEVAHLQIIPGKATDFEQAFARAQHIINAMPGYLGHQLQRALDDPHHYLLLVQWERLEDHTRGFRAPPGTRSGRPCCTTSTTPSPGSNIFRMQHRSVPQAEP</sequence>
<gene>
    <name evidence="3" type="ORF">KAM348_10240</name>
</gene>
<feature type="domain" description="ABM" evidence="2">
    <location>
        <begin position="2"/>
        <end position="92"/>
    </location>
</feature>
<dbReference type="InterPro" id="IPR011008">
    <property type="entry name" value="Dimeric_a/b-barrel"/>
</dbReference>
<evidence type="ECO:0000313" key="3">
    <source>
        <dbReference type="EMBL" id="GJA53601.1"/>
    </source>
</evidence>
<dbReference type="SUPFAM" id="SSF54909">
    <property type="entry name" value="Dimeric alpha+beta barrel"/>
    <property type="match status" value="1"/>
</dbReference>
<organism evidence="3 4">
    <name type="scientific">Aeromonas caviae</name>
    <name type="common">Aeromonas punctata</name>
    <dbReference type="NCBI Taxonomy" id="648"/>
    <lineage>
        <taxon>Bacteria</taxon>
        <taxon>Pseudomonadati</taxon>
        <taxon>Pseudomonadota</taxon>
        <taxon>Gammaproteobacteria</taxon>
        <taxon>Aeromonadales</taxon>
        <taxon>Aeromonadaceae</taxon>
        <taxon>Aeromonas</taxon>
    </lineage>
</organism>
<dbReference type="PROSITE" id="PS51725">
    <property type="entry name" value="ABM"/>
    <property type="match status" value="1"/>
</dbReference>
<dbReference type="EMBL" id="BPNL01000008">
    <property type="protein sequence ID" value="GJA53601.1"/>
    <property type="molecule type" value="Genomic_DNA"/>
</dbReference>
<dbReference type="Pfam" id="PF03992">
    <property type="entry name" value="ABM"/>
    <property type="match status" value="1"/>
</dbReference>
<proteinExistence type="predicted"/>
<evidence type="ECO:0000256" key="1">
    <source>
        <dbReference type="SAM" id="MobiDB-lite"/>
    </source>
</evidence>
<feature type="region of interest" description="Disordered" evidence="1">
    <location>
        <begin position="65"/>
        <end position="104"/>
    </location>
</feature>
<name>A0AAI9KPN2_AERCA</name>
<protein>
    <recommendedName>
        <fullName evidence="2">ABM domain-containing protein</fullName>
    </recommendedName>
</protein>
<accession>A0AAI9KPN2</accession>